<protein>
    <submittedName>
        <fullName evidence="1">Uncharacterized protein</fullName>
    </submittedName>
</protein>
<dbReference type="RefSeq" id="XP_001549873.1">
    <property type="nucleotide sequence ID" value="XM_001549823.2"/>
</dbReference>
<evidence type="ECO:0000313" key="1">
    <source>
        <dbReference type="EMBL" id="ATZ48531.1"/>
    </source>
</evidence>
<reference evidence="1 2" key="3">
    <citation type="journal article" date="2017" name="Mol. Plant Pathol.">
        <title>A gapless genome sequence of the fungus Botrytis cinerea.</title>
        <authorList>
            <person name="Van Kan J.A."/>
            <person name="Stassen J.H."/>
            <person name="Mosbach A."/>
            <person name="Van Der Lee T.A."/>
            <person name="Faino L."/>
            <person name="Farmer A.D."/>
            <person name="Papasotiriou D.G."/>
            <person name="Zhou S."/>
            <person name="Seidl M.F."/>
            <person name="Cottam E."/>
            <person name="Edel D."/>
            <person name="Hahn M."/>
            <person name="Schwartz D.C."/>
            <person name="Dietrich R.A."/>
            <person name="Widdison S."/>
            <person name="Scalliet G."/>
        </authorList>
    </citation>
    <scope>NUCLEOTIDE SEQUENCE [LARGE SCALE GENOMIC DNA]</scope>
    <source>
        <strain evidence="1 2">B05.10</strain>
    </source>
</reference>
<reference evidence="1 2" key="2">
    <citation type="journal article" date="2012" name="Eukaryot. Cell">
        <title>Genome update of Botrytis cinerea strains B05.10 and T4.</title>
        <authorList>
            <person name="Staats M."/>
            <person name="van Kan J.A."/>
        </authorList>
    </citation>
    <scope>NUCLEOTIDE SEQUENCE [LARGE SCALE GENOMIC DNA]</scope>
    <source>
        <strain evidence="1 2">B05.10</strain>
    </source>
</reference>
<dbReference type="InterPro" id="IPR038071">
    <property type="entry name" value="UROD/MetE-like_sf"/>
</dbReference>
<dbReference type="OrthoDB" id="5422863at2759"/>
<dbReference type="Gene3D" id="3.20.20.210">
    <property type="match status" value="1"/>
</dbReference>
<name>A0A384JDJ9_BOTFB</name>
<dbReference type="VEuPathDB" id="FungiDB:Bcin03g07310"/>
<dbReference type="GeneID" id="5430362"/>
<dbReference type="AlphaFoldDB" id="A0A384JDJ9"/>
<accession>A0A384JDJ9</accession>
<gene>
    <name evidence="1" type="ORF">BCIN_03g07310</name>
</gene>
<organism evidence="1 2">
    <name type="scientific">Botryotinia fuckeliana (strain B05.10)</name>
    <name type="common">Noble rot fungus</name>
    <name type="synonym">Botrytis cinerea</name>
    <dbReference type="NCBI Taxonomy" id="332648"/>
    <lineage>
        <taxon>Eukaryota</taxon>
        <taxon>Fungi</taxon>
        <taxon>Dikarya</taxon>
        <taxon>Ascomycota</taxon>
        <taxon>Pezizomycotina</taxon>
        <taxon>Leotiomycetes</taxon>
        <taxon>Helotiales</taxon>
        <taxon>Sclerotiniaceae</taxon>
        <taxon>Botrytis</taxon>
    </lineage>
</organism>
<sequence>MASPSGKNVHFVGSICLPDTPTVYRTLSATFPTQLKRIPDGEPGNRGNFVLWQRSVFYRYPYLVRSLYFSLAKDPGPIPISPEKIQLMPIGYDDAAIDSYATFCRLRDGGVIPNGVKFQVSLPTPINVLHVAIEPAYQEAVEPVYTKALLKAVRRIQDEIPAEDLALQWDVAVEFAFLEGVVLPPLHWIMALKDSIVNRVLELADAIDPSVELGFHFCYGDLGHQHFTQPKDMSLLVDVANRVLTGTRRRRPVNWIHMPVPKDRIDRGYFEPLKNLEKNDTELYLGVLHQDDLEGTKLRIKSASEVVADFGIATECGLGRADARELESVLEIAKKITEEM</sequence>
<dbReference type="Proteomes" id="UP000001798">
    <property type="component" value="Chromosome 3"/>
</dbReference>
<dbReference type="SUPFAM" id="SSF51726">
    <property type="entry name" value="UROD/MetE-like"/>
    <property type="match status" value="1"/>
</dbReference>
<reference evidence="1 2" key="1">
    <citation type="journal article" date="2011" name="PLoS Genet.">
        <title>Genomic analysis of the necrotrophic fungal pathogens Sclerotinia sclerotiorum and Botrytis cinerea.</title>
        <authorList>
            <person name="Amselem J."/>
            <person name="Cuomo C.A."/>
            <person name="van Kan J.A."/>
            <person name="Viaud M."/>
            <person name="Benito E.P."/>
            <person name="Couloux A."/>
            <person name="Coutinho P.M."/>
            <person name="de Vries R.P."/>
            <person name="Dyer P.S."/>
            <person name="Fillinger S."/>
            <person name="Fournier E."/>
            <person name="Gout L."/>
            <person name="Hahn M."/>
            <person name="Kohn L."/>
            <person name="Lapalu N."/>
            <person name="Plummer K.M."/>
            <person name="Pradier J.M."/>
            <person name="Quevillon E."/>
            <person name="Sharon A."/>
            <person name="Simon A."/>
            <person name="ten Have A."/>
            <person name="Tudzynski B."/>
            <person name="Tudzynski P."/>
            <person name="Wincker P."/>
            <person name="Andrew M."/>
            <person name="Anthouard V."/>
            <person name="Beever R.E."/>
            <person name="Beffa R."/>
            <person name="Benoit I."/>
            <person name="Bouzid O."/>
            <person name="Brault B."/>
            <person name="Chen Z."/>
            <person name="Choquer M."/>
            <person name="Collemare J."/>
            <person name="Cotton P."/>
            <person name="Danchin E.G."/>
            <person name="Da Silva C."/>
            <person name="Gautier A."/>
            <person name="Giraud C."/>
            <person name="Giraud T."/>
            <person name="Gonzalez C."/>
            <person name="Grossetete S."/>
            <person name="Guldener U."/>
            <person name="Henrissat B."/>
            <person name="Howlett B.J."/>
            <person name="Kodira C."/>
            <person name="Kretschmer M."/>
            <person name="Lappartient A."/>
            <person name="Leroch M."/>
            <person name="Levis C."/>
            <person name="Mauceli E."/>
            <person name="Neuveglise C."/>
            <person name="Oeser B."/>
            <person name="Pearson M."/>
            <person name="Poulain J."/>
            <person name="Poussereau N."/>
            <person name="Quesneville H."/>
            <person name="Rascle C."/>
            <person name="Schumacher J."/>
            <person name="Segurens B."/>
            <person name="Sexton A."/>
            <person name="Silva E."/>
            <person name="Sirven C."/>
            <person name="Soanes D.M."/>
            <person name="Talbot N.J."/>
            <person name="Templeton M."/>
            <person name="Yandava C."/>
            <person name="Yarden O."/>
            <person name="Zeng Q."/>
            <person name="Rollins J.A."/>
            <person name="Lebrun M.H."/>
            <person name="Dickman M."/>
        </authorList>
    </citation>
    <scope>NUCLEOTIDE SEQUENCE [LARGE SCALE GENOMIC DNA]</scope>
    <source>
        <strain evidence="1 2">B05.10</strain>
    </source>
</reference>
<dbReference type="OMA" id="CYGDSKF"/>
<evidence type="ECO:0000313" key="2">
    <source>
        <dbReference type="Proteomes" id="UP000001798"/>
    </source>
</evidence>
<proteinExistence type="predicted"/>
<dbReference type="EMBL" id="CP009807">
    <property type="protein sequence ID" value="ATZ48531.1"/>
    <property type="molecule type" value="Genomic_DNA"/>
</dbReference>
<keyword evidence="2" id="KW-1185">Reference proteome</keyword>
<dbReference type="KEGG" id="bfu:BCIN_03g07310"/>